<feature type="transmembrane region" description="Helical" evidence="2">
    <location>
        <begin position="9"/>
        <end position="32"/>
    </location>
</feature>
<protein>
    <submittedName>
        <fullName evidence="3">Uncharacterized protein</fullName>
    </submittedName>
</protein>
<keyword evidence="2" id="KW-0812">Transmembrane</keyword>
<feature type="compositionally biased region" description="Basic residues" evidence="1">
    <location>
        <begin position="92"/>
        <end position="104"/>
    </location>
</feature>
<dbReference type="RefSeq" id="WP_163345706.1">
    <property type="nucleotide sequence ID" value="NZ_CP048409.1"/>
</dbReference>
<feature type="transmembrane region" description="Helical" evidence="2">
    <location>
        <begin position="38"/>
        <end position="60"/>
    </location>
</feature>
<feature type="region of interest" description="Disordered" evidence="1">
    <location>
        <begin position="83"/>
        <end position="104"/>
    </location>
</feature>
<evidence type="ECO:0000256" key="1">
    <source>
        <dbReference type="SAM" id="MobiDB-lite"/>
    </source>
</evidence>
<keyword evidence="2" id="KW-0472">Membrane</keyword>
<evidence type="ECO:0000313" key="3">
    <source>
        <dbReference type="EMBL" id="QIA07785.1"/>
    </source>
</evidence>
<keyword evidence="4" id="KW-1185">Reference proteome</keyword>
<dbReference type="Proteomes" id="UP000474630">
    <property type="component" value="Chromosome"/>
</dbReference>
<keyword evidence="2" id="KW-1133">Transmembrane helix</keyword>
<evidence type="ECO:0000313" key="4">
    <source>
        <dbReference type="Proteomes" id="UP000474630"/>
    </source>
</evidence>
<reference evidence="3 4" key="1">
    <citation type="submission" date="2020-02" db="EMBL/GenBank/DDBJ databases">
        <title>Genome sequencing for Draconibacterium sp. strain M1.</title>
        <authorList>
            <person name="Park S.-J."/>
        </authorList>
    </citation>
    <scope>NUCLEOTIDE SEQUENCE [LARGE SCALE GENOMIC DNA]</scope>
    <source>
        <strain evidence="3 4">M1</strain>
    </source>
</reference>
<dbReference type="AlphaFoldDB" id="A0A6C0RDG5"/>
<dbReference type="KEGG" id="drc:G0Q07_08620"/>
<proteinExistence type="predicted"/>
<accession>A0A6C0RDG5</accession>
<name>A0A6C0RDG5_9BACT</name>
<sequence>MKKEKLKKIILYITGPGVLFVELIALFVHLFTPTNTRTWMIGGLFVFFVGFVPLYCYEYFRQEFGKEDKKSIRFNKKSGRTEWRGGNIHGKIPTKTKTHGKYFK</sequence>
<gene>
    <name evidence="3" type="ORF">G0Q07_08620</name>
</gene>
<dbReference type="EMBL" id="CP048409">
    <property type="protein sequence ID" value="QIA07785.1"/>
    <property type="molecule type" value="Genomic_DNA"/>
</dbReference>
<evidence type="ECO:0000256" key="2">
    <source>
        <dbReference type="SAM" id="Phobius"/>
    </source>
</evidence>
<organism evidence="3 4">
    <name type="scientific">Draconibacterium halophilum</name>
    <dbReference type="NCBI Taxonomy" id="2706887"/>
    <lineage>
        <taxon>Bacteria</taxon>
        <taxon>Pseudomonadati</taxon>
        <taxon>Bacteroidota</taxon>
        <taxon>Bacteroidia</taxon>
        <taxon>Marinilabiliales</taxon>
        <taxon>Prolixibacteraceae</taxon>
        <taxon>Draconibacterium</taxon>
    </lineage>
</organism>